<evidence type="ECO:0000313" key="2">
    <source>
        <dbReference type="EMBL" id="MDQ0232812.1"/>
    </source>
</evidence>
<organism evidence="2 3">
    <name type="scientific">Metabacillus malikii</name>
    <dbReference type="NCBI Taxonomy" id="1504265"/>
    <lineage>
        <taxon>Bacteria</taxon>
        <taxon>Bacillati</taxon>
        <taxon>Bacillota</taxon>
        <taxon>Bacilli</taxon>
        <taxon>Bacillales</taxon>
        <taxon>Bacillaceae</taxon>
        <taxon>Metabacillus</taxon>
    </lineage>
</organism>
<gene>
    <name evidence="2" type="ORF">J2S19_004134</name>
</gene>
<keyword evidence="1" id="KW-0472">Membrane</keyword>
<dbReference type="Proteomes" id="UP001234495">
    <property type="component" value="Unassembled WGS sequence"/>
</dbReference>
<evidence type="ECO:0000256" key="1">
    <source>
        <dbReference type="SAM" id="Phobius"/>
    </source>
</evidence>
<keyword evidence="3" id="KW-1185">Reference proteome</keyword>
<accession>A0ABT9ZKJ2</accession>
<protein>
    <submittedName>
        <fullName evidence="2">Uncharacterized protein</fullName>
    </submittedName>
</protein>
<evidence type="ECO:0000313" key="3">
    <source>
        <dbReference type="Proteomes" id="UP001234495"/>
    </source>
</evidence>
<keyword evidence="1" id="KW-0812">Transmembrane</keyword>
<dbReference type="RefSeq" id="WP_307345266.1">
    <property type="nucleotide sequence ID" value="NZ_JAUSUD010000025.1"/>
</dbReference>
<proteinExistence type="predicted"/>
<feature type="transmembrane region" description="Helical" evidence="1">
    <location>
        <begin position="6"/>
        <end position="25"/>
    </location>
</feature>
<sequence length="138" mass="15424">MLEFLFSVIGLGIVMTILIVIPINLTVRSKVVYGLASFLISTLCIFAYHVFETIWPLLLIVCVLSIILGLLILSYIENKTTTLSGNVQLASHVNQEEDLDFLTTRVENLPNSETEKIPVETNEVDFEKLLSQEPVDKG</sequence>
<keyword evidence="1" id="KW-1133">Transmembrane helix</keyword>
<name>A0ABT9ZKJ2_9BACI</name>
<comment type="caution">
    <text evidence="2">The sequence shown here is derived from an EMBL/GenBank/DDBJ whole genome shotgun (WGS) entry which is preliminary data.</text>
</comment>
<reference evidence="2 3" key="1">
    <citation type="submission" date="2023-07" db="EMBL/GenBank/DDBJ databases">
        <title>Genomic Encyclopedia of Type Strains, Phase IV (KMG-IV): sequencing the most valuable type-strain genomes for metagenomic binning, comparative biology and taxonomic classification.</title>
        <authorList>
            <person name="Goeker M."/>
        </authorList>
    </citation>
    <scope>NUCLEOTIDE SEQUENCE [LARGE SCALE GENOMIC DNA]</scope>
    <source>
        <strain evidence="2 3">DSM 29005</strain>
    </source>
</reference>
<feature type="transmembrane region" description="Helical" evidence="1">
    <location>
        <begin position="57"/>
        <end position="76"/>
    </location>
</feature>
<feature type="transmembrane region" description="Helical" evidence="1">
    <location>
        <begin position="32"/>
        <end position="51"/>
    </location>
</feature>
<dbReference type="EMBL" id="JAUSUD010000025">
    <property type="protein sequence ID" value="MDQ0232812.1"/>
    <property type="molecule type" value="Genomic_DNA"/>
</dbReference>